<dbReference type="RefSeq" id="WP_064214562.1">
    <property type="nucleotide sequence ID" value="NZ_JABJUV010000120.1"/>
</dbReference>
<dbReference type="AlphaFoldDB" id="A0A178T4Q4"/>
<keyword evidence="2" id="KW-1185">Reference proteome</keyword>
<reference evidence="1 2" key="1">
    <citation type="submission" date="2016-03" db="EMBL/GenBank/DDBJ databases">
        <title>Spore heat resistance.</title>
        <authorList>
            <person name="Boekhorst J."/>
            <person name="Berendsen E.M."/>
            <person name="Wells-Bennik M.H."/>
            <person name="Kuipers O.P."/>
        </authorList>
    </citation>
    <scope>NUCLEOTIDE SEQUENCE [LARGE SCALE GENOMIC DNA]</scope>
    <source>
        <strain evidence="1 2">AF16</strain>
    </source>
</reference>
<dbReference type="Proteomes" id="UP000078336">
    <property type="component" value="Unassembled WGS sequence"/>
</dbReference>
<dbReference type="EMBL" id="LUCQ01000174">
    <property type="protein sequence ID" value="OAO76277.1"/>
    <property type="molecule type" value="Genomic_DNA"/>
</dbReference>
<comment type="caution">
    <text evidence="1">The sequence shown here is derived from an EMBL/GenBank/DDBJ whole genome shotgun (WGS) entry which is preliminary data.</text>
</comment>
<organism evidence="1 2">
    <name type="scientific">Anoxybacillus flavithermus</name>
    <dbReference type="NCBI Taxonomy" id="33934"/>
    <lineage>
        <taxon>Bacteria</taxon>
        <taxon>Bacillati</taxon>
        <taxon>Bacillota</taxon>
        <taxon>Bacilli</taxon>
        <taxon>Bacillales</taxon>
        <taxon>Anoxybacillaceae</taxon>
        <taxon>Anoxybacillus</taxon>
    </lineage>
</organism>
<sequence>MHYVFRADSINKMKYCPFCGSEMISVYDGDYCGQVECLNCDECEEELEFDILEEMLDRYPNWIKKFT</sequence>
<dbReference type="PATRIC" id="fig|33934.7.peg.2667"/>
<name>A0A178T4Q4_9BACL</name>
<protein>
    <submittedName>
        <fullName evidence="1">Uncharacterized protein</fullName>
    </submittedName>
</protein>
<evidence type="ECO:0000313" key="1">
    <source>
        <dbReference type="EMBL" id="OAO76277.1"/>
    </source>
</evidence>
<gene>
    <name evidence="1" type="ORF">TAF16_2752</name>
</gene>
<proteinExistence type="predicted"/>
<dbReference type="SUPFAM" id="SSF57783">
    <property type="entry name" value="Zinc beta-ribbon"/>
    <property type="match status" value="1"/>
</dbReference>
<accession>A0A178T4Q4</accession>
<evidence type="ECO:0000313" key="2">
    <source>
        <dbReference type="Proteomes" id="UP000078336"/>
    </source>
</evidence>